<gene>
    <name evidence="2" type="ORF">ATANTOWER_003670</name>
</gene>
<evidence type="ECO:0000256" key="1">
    <source>
        <dbReference type="SAM" id="MobiDB-lite"/>
    </source>
</evidence>
<protein>
    <submittedName>
        <fullName evidence="2">Uncharacterized protein</fullName>
    </submittedName>
</protein>
<sequence length="113" mass="12555">MRLLGHGCEDAAVFSFLQTLQRSLQGQGSPPSSSSHRGDEASPVLHNVLEQRQRRSGEPQPWLPDLFLHQGQAVLQTPAGQQHQRSGRHLLSRTKDCRGRQQTPLHVPPGLRS</sequence>
<feature type="compositionally biased region" description="Low complexity" evidence="1">
    <location>
        <begin position="25"/>
        <end position="35"/>
    </location>
</feature>
<reference evidence="2 3" key="1">
    <citation type="submission" date="2021-07" db="EMBL/GenBank/DDBJ databases">
        <authorList>
            <person name="Palmer J.M."/>
        </authorList>
    </citation>
    <scope>NUCLEOTIDE SEQUENCE [LARGE SCALE GENOMIC DNA]</scope>
    <source>
        <strain evidence="2 3">AT_MEX2019</strain>
        <tissue evidence="2">Muscle</tissue>
    </source>
</reference>
<feature type="region of interest" description="Disordered" evidence="1">
    <location>
        <begin position="22"/>
        <end position="113"/>
    </location>
</feature>
<feature type="compositionally biased region" description="Polar residues" evidence="1">
    <location>
        <begin position="73"/>
        <end position="84"/>
    </location>
</feature>
<dbReference type="Proteomes" id="UP001345963">
    <property type="component" value="Unassembled WGS sequence"/>
</dbReference>
<proteinExistence type="predicted"/>
<comment type="caution">
    <text evidence="2">The sequence shown here is derived from an EMBL/GenBank/DDBJ whole genome shotgun (WGS) entry which is preliminary data.</text>
</comment>
<dbReference type="EMBL" id="JAHUTI010070235">
    <property type="protein sequence ID" value="MED6255029.1"/>
    <property type="molecule type" value="Genomic_DNA"/>
</dbReference>
<evidence type="ECO:0000313" key="2">
    <source>
        <dbReference type="EMBL" id="MED6255029.1"/>
    </source>
</evidence>
<organism evidence="2 3">
    <name type="scientific">Ataeniobius toweri</name>
    <dbReference type="NCBI Taxonomy" id="208326"/>
    <lineage>
        <taxon>Eukaryota</taxon>
        <taxon>Metazoa</taxon>
        <taxon>Chordata</taxon>
        <taxon>Craniata</taxon>
        <taxon>Vertebrata</taxon>
        <taxon>Euteleostomi</taxon>
        <taxon>Actinopterygii</taxon>
        <taxon>Neopterygii</taxon>
        <taxon>Teleostei</taxon>
        <taxon>Neoteleostei</taxon>
        <taxon>Acanthomorphata</taxon>
        <taxon>Ovalentaria</taxon>
        <taxon>Atherinomorphae</taxon>
        <taxon>Cyprinodontiformes</taxon>
        <taxon>Goodeidae</taxon>
        <taxon>Ataeniobius</taxon>
    </lineage>
</organism>
<name>A0ABU7BZN7_9TELE</name>
<evidence type="ECO:0000313" key="3">
    <source>
        <dbReference type="Proteomes" id="UP001345963"/>
    </source>
</evidence>
<keyword evidence="3" id="KW-1185">Reference proteome</keyword>
<accession>A0ABU7BZN7</accession>